<dbReference type="Proteomes" id="UP000243887">
    <property type="component" value="Unassembled WGS sequence"/>
</dbReference>
<dbReference type="STRING" id="1150112.SAMN04487893_10323"/>
<dbReference type="EMBL" id="FORU01000003">
    <property type="protein sequence ID" value="SFJ06271.1"/>
    <property type="molecule type" value="Genomic_DNA"/>
</dbReference>
<dbReference type="NCBIfam" id="TIGR01200">
    <property type="entry name" value="GLPGLI"/>
    <property type="match status" value="1"/>
</dbReference>
<dbReference type="OrthoDB" id="1440774at2"/>
<dbReference type="AlphaFoldDB" id="A0A1I3NAA9"/>
<gene>
    <name evidence="3" type="ORF">SAMN04487893_10323</name>
</gene>
<dbReference type="Pfam" id="PF09697">
    <property type="entry name" value="Porph_ging"/>
    <property type="match status" value="1"/>
</dbReference>
<sequence>MIKKALCLLTVALFTVTSFAQDSKEVMRYTYQATFKPFDKKEGVTQTPIVEELYLDVLENTSRCMPATTLAMIEAEISDEEDDVSESQFTWLAVIRENKQLTTLERLNSLQLFAVQQGYLVEGWEISRELEDYNGLQVQKATSKIGGRQWTAWFTKEIPLIDGPYKFKNLPGFVVKVMDSEEDYVFEFLNSAKITTFWFTDIPNAEKINEKEFKQIKKANTNKNMLQVIAEQGSHWANETEDPNVREQMTKKFGKEPNPIELE</sequence>
<feature type="signal peptide" evidence="2">
    <location>
        <begin position="1"/>
        <end position="20"/>
    </location>
</feature>
<reference evidence="4" key="1">
    <citation type="submission" date="2016-10" db="EMBL/GenBank/DDBJ databases">
        <authorList>
            <person name="Varghese N."/>
            <person name="Submissions S."/>
        </authorList>
    </citation>
    <scope>NUCLEOTIDE SEQUENCE [LARGE SCALE GENOMIC DNA]</scope>
    <source>
        <strain evidence="4">DSM 26542</strain>
    </source>
</reference>
<evidence type="ECO:0000313" key="4">
    <source>
        <dbReference type="Proteomes" id="UP000243887"/>
    </source>
</evidence>
<keyword evidence="4" id="KW-1185">Reference proteome</keyword>
<protein>
    <submittedName>
        <fullName evidence="3">GLPGLI family protein</fullName>
    </submittedName>
</protein>
<name>A0A1I3NAA9_9FLAO</name>
<dbReference type="InterPro" id="IPR005901">
    <property type="entry name" value="GLPGLI"/>
</dbReference>
<evidence type="ECO:0000256" key="2">
    <source>
        <dbReference type="SAM" id="SignalP"/>
    </source>
</evidence>
<feature type="chain" id="PRO_5017356491" evidence="2">
    <location>
        <begin position="21"/>
        <end position="263"/>
    </location>
</feature>
<feature type="compositionally biased region" description="Basic and acidic residues" evidence="1">
    <location>
        <begin position="243"/>
        <end position="255"/>
    </location>
</feature>
<accession>A0A1I3NAA9</accession>
<keyword evidence="2" id="KW-0732">Signal</keyword>
<dbReference type="RefSeq" id="WP_090678121.1">
    <property type="nucleotide sequence ID" value="NZ_FORU01000003.1"/>
</dbReference>
<feature type="region of interest" description="Disordered" evidence="1">
    <location>
        <begin position="233"/>
        <end position="263"/>
    </location>
</feature>
<organism evidence="3 4">
    <name type="scientific">Myroides guanonis</name>
    <dbReference type="NCBI Taxonomy" id="1150112"/>
    <lineage>
        <taxon>Bacteria</taxon>
        <taxon>Pseudomonadati</taxon>
        <taxon>Bacteroidota</taxon>
        <taxon>Flavobacteriia</taxon>
        <taxon>Flavobacteriales</taxon>
        <taxon>Flavobacteriaceae</taxon>
        <taxon>Myroides</taxon>
    </lineage>
</organism>
<proteinExistence type="predicted"/>
<evidence type="ECO:0000256" key="1">
    <source>
        <dbReference type="SAM" id="MobiDB-lite"/>
    </source>
</evidence>
<evidence type="ECO:0000313" key="3">
    <source>
        <dbReference type="EMBL" id="SFJ06271.1"/>
    </source>
</evidence>